<keyword evidence="3" id="KW-0677">Repeat</keyword>
<comment type="caution">
    <text evidence="7">The sequence shown here is derived from an EMBL/GenBank/DDBJ whole genome shotgun (WGS) entry which is preliminary data.</text>
</comment>
<dbReference type="PANTHER" id="PTHR10891">
    <property type="entry name" value="EF-HAND CALCIUM-BINDING DOMAIN CONTAINING PROTEIN"/>
    <property type="match status" value="1"/>
</dbReference>
<evidence type="ECO:0000256" key="5">
    <source>
        <dbReference type="SAM" id="MobiDB-lite"/>
    </source>
</evidence>
<keyword evidence="2" id="KW-0479">Metal-binding</keyword>
<feature type="domain" description="EF-hand" evidence="6">
    <location>
        <begin position="62"/>
        <end position="97"/>
    </location>
</feature>
<dbReference type="InterPro" id="IPR039647">
    <property type="entry name" value="EF_hand_pair_protein_CML-like"/>
</dbReference>
<dbReference type="AlphaFoldDB" id="A0ABD3KZK1"/>
<evidence type="ECO:0000256" key="3">
    <source>
        <dbReference type="ARBA" id="ARBA00022737"/>
    </source>
</evidence>
<feature type="domain" description="EF-hand" evidence="6">
    <location>
        <begin position="168"/>
        <end position="202"/>
    </location>
</feature>
<dbReference type="Pfam" id="PF13499">
    <property type="entry name" value="EF-hand_7"/>
    <property type="match status" value="2"/>
</dbReference>
<evidence type="ECO:0000256" key="4">
    <source>
        <dbReference type="ARBA" id="ARBA00022837"/>
    </source>
</evidence>
<dbReference type="EMBL" id="JBJKBG010000004">
    <property type="protein sequence ID" value="KAL3743693.1"/>
    <property type="molecule type" value="Genomic_DNA"/>
</dbReference>
<dbReference type="InterPro" id="IPR018247">
    <property type="entry name" value="EF_Hand_1_Ca_BS"/>
</dbReference>
<name>A0ABD3KZK1_EUCGL</name>
<feature type="region of interest" description="Disordered" evidence="5">
    <location>
        <begin position="23"/>
        <end position="55"/>
    </location>
</feature>
<dbReference type="FunFam" id="1.10.238.10:FF:000089">
    <property type="entry name" value="calmodulin-like protein 3"/>
    <property type="match status" value="1"/>
</dbReference>
<dbReference type="PROSITE" id="PS00018">
    <property type="entry name" value="EF_HAND_1"/>
    <property type="match status" value="3"/>
</dbReference>
<evidence type="ECO:0000313" key="7">
    <source>
        <dbReference type="EMBL" id="KAL3743693.1"/>
    </source>
</evidence>
<dbReference type="SUPFAM" id="SSF47473">
    <property type="entry name" value="EF-hand"/>
    <property type="match status" value="1"/>
</dbReference>
<evidence type="ECO:0000259" key="6">
    <source>
        <dbReference type="PROSITE" id="PS50222"/>
    </source>
</evidence>
<protein>
    <recommendedName>
        <fullName evidence="6">EF-hand domain-containing protein</fullName>
    </recommendedName>
</protein>
<keyword evidence="8" id="KW-1185">Reference proteome</keyword>
<dbReference type="Gene3D" id="1.10.238.10">
    <property type="entry name" value="EF-hand"/>
    <property type="match status" value="2"/>
</dbReference>
<dbReference type="CDD" id="cd00051">
    <property type="entry name" value="EFh"/>
    <property type="match status" value="2"/>
</dbReference>
<dbReference type="SMART" id="SM00054">
    <property type="entry name" value="EFh"/>
    <property type="match status" value="4"/>
</dbReference>
<proteinExistence type="predicted"/>
<dbReference type="FunFam" id="1.10.238.10:FF:000003">
    <property type="entry name" value="Calmodulin A"/>
    <property type="match status" value="1"/>
</dbReference>
<keyword evidence="4" id="KW-0106">Calcium</keyword>
<sequence>MTDSLRIWLSSLQQKCRSFLQELKLPNKASTRHKRSRNPRTPPSPSSSKFHSSTPSSFAASEVSAQLRQVFELIDADGDGKISPTELSRVLSGLGHVGAAAADEEARVMVKEIDRDGDGRVDLDEFLVAVLSGDDDLMDAFLIFDANKDGLISAKELQRVLQGVGCEASIEDCRRMIRGVDTDGDGFVNFEEFRSMMRGCFS</sequence>
<evidence type="ECO:0000256" key="2">
    <source>
        <dbReference type="ARBA" id="ARBA00022723"/>
    </source>
</evidence>
<organism evidence="7 8">
    <name type="scientific">Eucalyptus globulus</name>
    <name type="common">Tasmanian blue gum</name>
    <dbReference type="NCBI Taxonomy" id="34317"/>
    <lineage>
        <taxon>Eukaryota</taxon>
        <taxon>Viridiplantae</taxon>
        <taxon>Streptophyta</taxon>
        <taxon>Embryophyta</taxon>
        <taxon>Tracheophyta</taxon>
        <taxon>Spermatophyta</taxon>
        <taxon>Magnoliopsida</taxon>
        <taxon>eudicotyledons</taxon>
        <taxon>Gunneridae</taxon>
        <taxon>Pentapetalae</taxon>
        <taxon>rosids</taxon>
        <taxon>malvids</taxon>
        <taxon>Myrtales</taxon>
        <taxon>Myrtaceae</taxon>
        <taxon>Myrtoideae</taxon>
        <taxon>Eucalypteae</taxon>
        <taxon>Eucalyptus</taxon>
    </lineage>
</organism>
<feature type="domain" description="EF-hand" evidence="6">
    <location>
        <begin position="132"/>
        <end position="167"/>
    </location>
</feature>
<dbReference type="GO" id="GO:0046872">
    <property type="term" value="F:metal ion binding"/>
    <property type="evidence" value="ECO:0007669"/>
    <property type="project" value="UniProtKB-KW"/>
</dbReference>
<dbReference type="InterPro" id="IPR002048">
    <property type="entry name" value="EF_hand_dom"/>
</dbReference>
<evidence type="ECO:0000256" key="1">
    <source>
        <dbReference type="ARBA" id="ARBA00003291"/>
    </source>
</evidence>
<accession>A0ABD3KZK1</accession>
<comment type="function">
    <text evidence="1">Potential calcium sensor.</text>
</comment>
<feature type="compositionally biased region" description="Low complexity" evidence="5">
    <location>
        <begin position="46"/>
        <end position="55"/>
    </location>
</feature>
<dbReference type="PROSITE" id="PS50222">
    <property type="entry name" value="EF_HAND_2"/>
    <property type="match status" value="4"/>
</dbReference>
<evidence type="ECO:0000313" key="8">
    <source>
        <dbReference type="Proteomes" id="UP001634007"/>
    </source>
</evidence>
<dbReference type="Proteomes" id="UP001634007">
    <property type="component" value="Unassembled WGS sequence"/>
</dbReference>
<dbReference type="GO" id="GO:0005737">
    <property type="term" value="C:cytoplasm"/>
    <property type="evidence" value="ECO:0007669"/>
    <property type="project" value="UniProtKB-ARBA"/>
</dbReference>
<reference evidence="7 8" key="1">
    <citation type="submission" date="2024-11" db="EMBL/GenBank/DDBJ databases">
        <title>Chromosome-level genome assembly of Eucalyptus globulus Labill. provides insights into its genome evolution.</title>
        <authorList>
            <person name="Li X."/>
        </authorList>
    </citation>
    <scope>NUCLEOTIDE SEQUENCE [LARGE SCALE GENOMIC DNA]</scope>
    <source>
        <strain evidence="7">CL2024</strain>
        <tissue evidence="7">Fresh tender leaves</tissue>
    </source>
</reference>
<feature type="domain" description="EF-hand" evidence="6">
    <location>
        <begin position="101"/>
        <end position="130"/>
    </location>
</feature>
<gene>
    <name evidence="7" type="ORF">ACJRO7_018890</name>
</gene>
<dbReference type="InterPro" id="IPR011992">
    <property type="entry name" value="EF-hand-dom_pair"/>
</dbReference>